<dbReference type="Gene3D" id="1.20.5.170">
    <property type="match status" value="1"/>
</dbReference>
<evidence type="ECO:0000256" key="3">
    <source>
        <dbReference type="ARBA" id="ARBA00023242"/>
    </source>
</evidence>
<feature type="region of interest" description="Disordered" evidence="4">
    <location>
        <begin position="253"/>
        <end position="346"/>
    </location>
</feature>
<evidence type="ECO:0000256" key="2">
    <source>
        <dbReference type="ARBA" id="ARBA00023125"/>
    </source>
</evidence>
<feature type="compositionally biased region" description="Low complexity" evidence="4">
    <location>
        <begin position="264"/>
        <end position="278"/>
    </location>
</feature>
<sequence>MSALAFPGPHWQAPSSDPAHAADQSVLPSFSSLEELNHAWQLDGSRAQGVGSMNLGDQLPENDWNGASEGAGLHSVRIDRQVSLGTALQQAIAGSSSANKPKTIEETWREIQQHALPASQAASNPNNSVKVEGNANNTFPQGGGWRGGVNAPPYGAAAYPGVPPMGVAPAGLNTGLLEEILRNQRMAAFAAAAAVNASQAGQRQSTSEQAYEGVPQRNTHAGAGMNMPGAFLPAPQGYAGEANGVQSDLRNFQLPSAYGNPASGQPRQHQQQQSPRSGDNAQNPILVPQQGPMGILAFPGAGNRGGPNGQGALVMPKNDPDAEEDDDSSPRGRGRKRVRVEKEKDAKIEKRTLRMIKNRESAARSRLRKQAYTQSLEAEINELKEENDRLRRQKEAMGVNKQSPEAKVSTMNRLRRTRTGPW</sequence>
<feature type="domain" description="BZIP" evidence="5">
    <location>
        <begin position="348"/>
        <end position="397"/>
    </location>
</feature>
<dbReference type="PANTHER" id="PTHR22952">
    <property type="entry name" value="CAMP-RESPONSE ELEMENT BINDING PROTEIN-RELATED"/>
    <property type="match status" value="1"/>
</dbReference>
<dbReference type="GO" id="GO:0045893">
    <property type="term" value="P:positive regulation of DNA-templated transcription"/>
    <property type="evidence" value="ECO:0007669"/>
    <property type="project" value="InterPro"/>
</dbReference>
<name>A0A1Y1HZY5_KLENI</name>
<dbReference type="InterPro" id="IPR004827">
    <property type="entry name" value="bZIP"/>
</dbReference>
<dbReference type="InterPro" id="IPR046347">
    <property type="entry name" value="bZIP_sf"/>
</dbReference>
<dbReference type="SUPFAM" id="SSF57959">
    <property type="entry name" value="Leucine zipper domain"/>
    <property type="match status" value="1"/>
</dbReference>
<reference evidence="6 7" key="1">
    <citation type="journal article" date="2014" name="Nat. Commun.">
        <title>Klebsormidium flaccidum genome reveals primary factors for plant terrestrial adaptation.</title>
        <authorList>
            <person name="Hori K."/>
            <person name="Maruyama F."/>
            <person name="Fujisawa T."/>
            <person name="Togashi T."/>
            <person name="Yamamoto N."/>
            <person name="Seo M."/>
            <person name="Sato S."/>
            <person name="Yamada T."/>
            <person name="Mori H."/>
            <person name="Tajima N."/>
            <person name="Moriyama T."/>
            <person name="Ikeuchi M."/>
            <person name="Watanabe M."/>
            <person name="Wada H."/>
            <person name="Kobayashi K."/>
            <person name="Saito M."/>
            <person name="Masuda T."/>
            <person name="Sasaki-Sekimoto Y."/>
            <person name="Mashiguchi K."/>
            <person name="Awai K."/>
            <person name="Shimojima M."/>
            <person name="Masuda S."/>
            <person name="Iwai M."/>
            <person name="Nobusawa T."/>
            <person name="Narise T."/>
            <person name="Kondo S."/>
            <person name="Saito H."/>
            <person name="Sato R."/>
            <person name="Murakawa M."/>
            <person name="Ihara Y."/>
            <person name="Oshima-Yamada Y."/>
            <person name="Ohtaka K."/>
            <person name="Satoh M."/>
            <person name="Sonobe K."/>
            <person name="Ishii M."/>
            <person name="Ohtani R."/>
            <person name="Kanamori-Sato M."/>
            <person name="Honoki R."/>
            <person name="Miyazaki D."/>
            <person name="Mochizuki H."/>
            <person name="Umetsu J."/>
            <person name="Higashi K."/>
            <person name="Shibata D."/>
            <person name="Kamiya Y."/>
            <person name="Sato N."/>
            <person name="Nakamura Y."/>
            <person name="Tabata S."/>
            <person name="Ida S."/>
            <person name="Kurokawa K."/>
            <person name="Ohta H."/>
        </authorList>
    </citation>
    <scope>NUCLEOTIDE SEQUENCE [LARGE SCALE GENOMIC DNA]</scope>
    <source>
        <strain evidence="6 7">NIES-2285</strain>
    </source>
</reference>
<dbReference type="PROSITE" id="PS50217">
    <property type="entry name" value="BZIP"/>
    <property type="match status" value="1"/>
</dbReference>
<keyword evidence="2" id="KW-0238">DNA-binding</keyword>
<feature type="region of interest" description="Disordered" evidence="4">
    <location>
        <begin position="393"/>
        <end position="422"/>
    </location>
</feature>
<dbReference type="PROSITE" id="PS00036">
    <property type="entry name" value="BZIP_BASIC"/>
    <property type="match status" value="1"/>
</dbReference>
<comment type="subcellular location">
    <subcellularLocation>
        <location evidence="1">Nucleus</location>
    </subcellularLocation>
</comment>
<accession>A0A1Y1HZY5</accession>
<protein>
    <submittedName>
        <fullName evidence="6">ABRE binding factor</fullName>
    </submittedName>
</protein>
<dbReference type="EMBL" id="DF237049">
    <property type="protein sequence ID" value="GAQ82086.1"/>
    <property type="molecule type" value="Genomic_DNA"/>
</dbReference>
<keyword evidence="7" id="KW-1185">Reference proteome</keyword>
<dbReference type="CDD" id="cd14707">
    <property type="entry name" value="bZIP_plant_BZIP46"/>
    <property type="match status" value="1"/>
</dbReference>
<dbReference type="SMART" id="SM00338">
    <property type="entry name" value="BRLZ"/>
    <property type="match status" value="1"/>
</dbReference>
<dbReference type="Proteomes" id="UP000054558">
    <property type="component" value="Unassembled WGS sequence"/>
</dbReference>
<dbReference type="Pfam" id="PF00170">
    <property type="entry name" value="bZIP_1"/>
    <property type="match status" value="1"/>
</dbReference>
<dbReference type="OrthoDB" id="1927218at2759"/>
<feature type="compositionally biased region" description="Basic residues" evidence="4">
    <location>
        <begin position="413"/>
        <end position="422"/>
    </location>
</feature>
<feature type="region of interest" description="Disordered" evidence="4">
    <location>
        <begin position="1"/>
        <end position="23"/>
    </location>
</feature>
<dbReference type="InterPro" id="IPR043452">
    <property type="entry name" value="BZIP46-like"/>
</dbReference>
<dbReference type="GO" id="GO:0005634">
    <property type="term" value="C:nucleus"/>
    <property type="evidence" value="ECO:0007669"/>
    <property type="project" value="UniProtKB-SubCell"/>
</dbReference>
<organism evidence="6 7">
    <name type="scientific">Klebsormidium nitens</name>
    <name type="common">Green alga</name>
    <name type="synonym">Ulothrix nitens</name>
    <dbReference type="NCBI Taxonomy" id="105231"/>
    <lineage>
        <taxon>Eukaryota</taxon>
        <taxon>Viridiplantae</taxon>
        <taxon>Streptophyta</taxon>
        <taxon>Klebsormidiophyceae</taxon>
        <taxon>Klebsormidiales</taxon>
        <taxon>Klebsormidiaceae</taxon>
        <taxon>Klebsormidium</taxon>
    </lineage>
</organism>
<evidence type="ECO:0000313" key="6">
    <source>
        <dbReference type="EMBL" id="GAQ82086.1"/>
    </source>
</evidence>
<dbReference type="GO" id="GO:0003700">
    <property type="term" value="F:DNA-binding transcription factor activity"/>
    <property type="evidence" value="ECO:0007669"/>
    <property type="project" value="InterPro"/>
</dbReference>
<dbReference type="GO" id="GO:0003677">
    <property type="term" value="F:DNA binding"/>
    <property type="evidence" value="ECO:0007669"/>
    <property type="project" value="UniProtKB-KW"/>
</dbReference>
<evidence type="ECO:0000313" key="7">
    <source>
        <dbReference type="Proteomes" id="UP000054558"/>
    </source>
</evidence>
<evidence type="ECO:0000256" key="1">
    <source>
        <dbReference type="ARBA" id="ARBA00004123"/>
    </source>
</evidence>
<gene>
    <name evidence="6" type="ORF">KFL_001000080</name>
</gene>
<proteinExistence type="predicted"/>
<evidence type="ECO:0000256" key="4">
    <source>
        <dbReference type="SAM" id="MobiDB-lite"/>
    </source>
</evidence>
<evidence type="ECO:0000259" key="5">
    <source>
        <dbReference type="PROSITE" id="PS50217"/>
    </source>
</evidence>
<dbReference type="AlphaFoldDB" id="A0A1Y1HZY5"/>
<dbReference type="PANTHER" id="PTHR22952:SF175">
    <property type="entry name" value="PROTEIN ABSCISIC ACID-INSENSITIVE 5"/>
    <property type="match status" value="1"/>
</dbReference>
<keyword evidence="3" id="KW-0539">Nucleus</keyword>
<feature type="region of interest" description="Disordered" evidence="4">
    <location>
        <begin position="199"/>
        <end position="228"/>
    </location>
</feature>